<dbReference type="AlphaFoldDB" id="A0A4Y2X641"/>
<comment type="caution">
    <text evidence="1">The sequence shown here is derived from an EMBL/GenBank/DDBJ whole genome shotgun (WGS) entry which is preliminary data.</text>
</comment>
<dbReference type="EMBL" id="BGPR01071375">
    <property type="protein sequence ID" value="GBO44586.1"/>
    <property type="molecule type" value="Genomic_DNA"/>
</dbReference>
<proteinExistence type="predicted"/>
<sequence>MRPSKQPVEPTTKTKAEKTLFKAVCRAARRRKNPRQICDLFQRSPGAVDGFKTQEYATFFKACSEPARRRKPTEYDLLLQFVEIDDETRKAEYATL</sequence>
<protein>
    <submittedName>
        <fullName evidence="1">Uncharacterized protein</fullName>
    </submittedName>
</protein>
<name>A0A4Y2X641_ARAVE</name>
<keyword evidence="2" id="KW-1185">Reference proteome</keyword>
<gene>
    <name evidence="1" type="ORF">AVEN_266018_1</name>
</gene>
<dbReference type="Proteomes" id="UP000499080">
    <property type="component" value="Unassembled WGS sequence"/>
</dbReference>
<reference evidence="1 2" key="1">
    <citation type="journal article" date="2019" name="Sci. Rep.">
        <title>Orb-weaving spider Araneus ventricosus genome elucidates the spidroin gene catalogue.</title>
        <authorList>
            <person name="Kono N."/>
            <person name="Nakamura H."/>
            <person name="Ohtoshi R."/>
            <person name="Moran D.A.P."/>
            <person name="Shinohara A."/>
            <person name="Yoshida Y."/>
            <person name="Fujiwara M."/>
            <person name="Mori M."/>
            <person name="Tomita M."/>
            <person name="Arakawa K."/>
        </authorList>
    </citation>
    <scope>NUCLEOTIDE SEQUENCE [LARGE SCALE GENOMIC DNA]</scope>
</reference>
<evidence type="ECO:0000313" key="2">
    <source>
        <dbReference type="Proteomes" id="UP000499080"/>
    </source>
</evidence>
<organism evidence="1 2">
    <name type="scientific">Araneus ventricosus</name>
    <name type="common">Orbweaver spider</name>
    <name type="synonym">Epeira ventricosa</name>
    <dbReference type="NCBI Taxonomy" id="182803"/>
    <lineage>
        <taxon>Eukaryota</taxon>
        <taxon>Metazoa</taxon>
        <taxon>Ecdysozoa</taxon>
        <taxon>Arthropoda</taxon>
        <taxon>Chelicerata</taxon>
        <taxon>Arachnida</taxon>
        <taxon>Araneae</taxon>
        <taxon>Araneomorphae</taxon>
        <taxon>Entelegynae</taxon>
        <taxon>Araneoidea</taxon>
        <taxon>Araneidae</taxon>
        <taxon>Araneus</taxon>
    </lineage>
</organism>
<accession>A0A4Y2X641</accession>
<evidence type="ECO:0000313" key="1">
    <source>
        <dbReference type="EMBL" id="GBO44586.1"/>
    </source>
</evidence>